<dbReference type="RefSeq" id="WP_210420162.1">
    <property type="nucleotide sequence ID" value="NZ_CP042997.1"/>
</dbReference>
<dbReference type="AlphaFoldDB" id="A0A5B9W6N6"/>
<evidence type="ECO:0000256" key="2">
    <source>
        <dbReference type="ARBA" id="ARBA00010113"/>
    </source>
</evidence>
<dbReference type="Proteomes" id="UP000324233">
    <property type="component" value="Chromosome"/>
</dbReference>
<evidence type="ECO:0000256" key="10">
    <source>
        <dbReference type="ARBA" id="ARBA00023134"/>
    </source>
</evidence>
<evidence type="ECO:0000256" key="3">
    <source>
        <dbReference type="ARBA" id="ARBA00012511"/>
    </source>
</evidence>
<keyword evidence="8" id="KW-0547">Nucleotide-binding</keyword>
<dbReference type="Pfam" id="PF14413">
    <property type="entry name" value="Thg1C"/>
    <property type="match status" value="1"/>
</dbReference>
<comment type="cofactor">
    <cofactor evidence="1">
        <name>Mg(2+)</name>
        <dbReference type="ChEBI" id="CHEBI:18420"/>
    </cofactor>
</comment>
<name>A0A5B9W6N6_9BACT</name>
<dbReference type="EC" id="2.7.7.79" evidence="3"/>
<evidence type="ECO:0000256" key="5">
    <source>
        <dbReference type="ARBA" id="ARBA00022694"/>
    </source>
</evidence>
<evidence type="ECO:0000256" key="8">
    <source>
        <dbReference type="ARBA" id="ARBA00022741"/>
    </source>
</evidence>
<dbReference type="GO" id="GO:0005525">
    <property type="term" value="F:GTP binding"/>
    <property type="evidence" value="ECO:0007669"/>
    <property type="project" value="UniProtKB-KW"/>
</dbReference>
<dbReference type="InterPro" id="IPR024956">
    <property type="entry name" value="tRNAHis_GuaTrfase_cat"/>
</dbReference>
<dbReference type="GO" id="GO:0000287">
    <property type="term" value="F:magnesium ion binding"/>
    <property type="evidence" value="ECO:0007669"/>
    <property type="project" value="InterPro"/>
</dbReference>
<evidence type="ECO:0000256" key="1">
    <source>
        <dbReference type="ARBA" id="ARBA00001946"/>
    </source>
</evidence>
<evidence type="ECO:0000259" key="11">
    <source>
        <dbReference type="Pfam" id="PF04446"/>
    </source>
</evidence>
<evidence type="ECO:0000256" key="9">
    <source>
        <dbReference type="ARBA" id="ARBA00022842"/>
    </source>
</evidence>
<dbReference type="InterPro" id="IPR007537">
    <property type="entry name" value="tRNAHis_GuaTrfase_Thg1"/>
</dbReference>
<keyword evidence="9" id="KW-0460">Magnesium</keyword>
<evidence type="ECO:0000256" key="6">
    <source>
        <dbReference type="ARBA" id="ARBA00022695"/>
    </source>
</evidence>
<keyword evidence="7" id="KW-0479">Metal-binding</keyword>
<dbReference type="GO" id="GO:0008193">
    <property type="term" value="F:tRNA guanylyltransferase activity"/>
    <property type="evidence" value="ECO:0007669"/>
    <property type="project" value="UniProtKB-EC"/>
</dbReference>
<feature type="domain" description="tRNAHis guanylyltransferase catalytic" evidence="11">
    <location>
        <begin position="9"/>
        <end position="117"/>
    </location>
</feature>
<keyword evidence="6 13" id="KW-0548">Nucleotidyltransferase</keyword>
<dbReference type="Gene3D" id="3.30.70.3000">
    <property type="match status" value="1"/>
</dbReference>
<keyword evidence="10" id="KW-0342">GTP-binding</keyword>
<organism evidence="13 14">
    <name type="scientific">Aquisphaera giovannonii</name>
    <dbReference type="NCBI Taxonomy" id="406548"/>
    <lineage>
        <taxon>Bacteria</taxon>
        <taxon>Pseudomonadati</taxon>
        <taxon>Planctomycetota</taxon>
        <taxon>Planctomycetia</taxon>
        <taxon>Isosphaerales</taxon>
        <taxon>Isosphaeraceae</taxon>
        <taxon>Aquisphaera</taxon>
    </lineage>
</organism>
<sequence>MRPPDFEARMRAGECFHDVRMLPAAWAVLRLDGHGFTRFTGRRYEKPFDAAFHDQMIAAAGRLLERFQGLYAYTESDEISILLPRGWDLFDRELEKAASLSASLAGSVFSIACGEPVQFDSRVWLGARDEDVVDYFRWRQADATRCALNGWSYWTLRKAGRNAAEATAALHGKPVGFKHDLLRAHGIYFNDLPLWQRRGTGLYWERFAKEGFDPIRGVAVSTIRRRLKVDRELPMKREYGLLVGRLMDGAGSGDSRRTA</sequence>
<dbReference type="InterPro" id="IPR038469">
    <property type="entry name" value="tRNAHis_GuaTrfase_Thg1_sf"/>
</dbReference>
<dbReference type="Pfam" id="PF04446">
    <property type="entry name" value="Thg1"/>
    <property type="match status" value="1"/>
</dbReference>
<keyword evidence="5" id="KW-0819">tRNA processing</keyword>
<keyword evidence="4 13" id="KW-0808">Transferase</keyword>
<dbReference type="PANTHER" id="PTHR12729:SF6">
    <property type="entry name" value="TRNA(HIS) GUANYLYLTRANSFERASE-RELATED"/>
    <property type="match status" value="1"/>
</dbReference>
<evidence type="ECO:0000256" key="7">
    <source>
        <dbReference type="ARBA" id="ARBA00022723"/>
    </source>
</evidence>
<comment type="similarity">
    <text evidence="2">Belongs to the tRNA(His) guanylyltransferase family.</text>
</comment>
<dbReference type="InterPro" id="IPR025845">
    <property type="entry name" value="Thg1_C_dom"/>
</dbReference>
<reference evidence="13 14" key="1">
    <citation type="submission" date="2019-08" db="EMBL/GenBank/DDBJ databases">
        <title>Deep-cultivation of Planctomycetes and their phenomic and genomic characterization uncovers novel biology.</title>
        <authorList>
            <person name="Wiegand S."/>
            <person name="Jogler M."/>
            <person name="Boedeker C."/>
            <person name="Pinto D."/>
            <person name="Vollmers J."/>
            <person name="Rivas-Marin E."/>
            <person name="Kohn T."/>
            <person name="Peeters S.H."/>
            <person name="Heuer A."/>
            <person name="Rast P."/>
            <person name="Oberbeckmann S."/>
            <person name="Bunk B."/>
            <person name="Jeske O."/>
            <person name="Meyerdierks A."/>
            <person name="Storesund J.E."/>
            <person name="Kallscheuer N."/>
            <person name="Luecker S."/>
            <person name="Lage O.M."/>
            <person name="Pohl T."/>
            <person name="Merkel B.J."/>
            <person name="Hornburger P."/>
            <person name="Mueller R.-W."/>
            <person name="Bruemmer F."/>
            <person name="Labrenz M."/>
            <person name="Spormann A.M."/>
            <person name="Op den Camp H."/>
            <person name="Overmann J."/>
            <person name="Amann R."/>
            <person name="Jetten M.S.M."/>
            <person name="Mascher T."/>
            <person name="Medema M.H."/>
            <person name="Devos D.P."/>
            <person name="Kaster A.-K."/>
            <person name="Ovreas L."/>
            <person name="Rohde M."/>
            <person name="Galperin M.Y."/>
            <person name="Jogler C."/>
        </authorList>
    </citation>
    <scope>NUCLEOTIDE SEQUENCE [LARGE SCALE GENOMIC DNA]</scope>
    <source>
        <strain evidence="13 14">OJF2</strain>
    </source>
</reference>
<dbReference type="GO" id="GO:0006400">
    <property type="term" value="P:tRNA modification"/>
    <property type="evidence" value="ECO:0007669"/>
    <property type="project" value="InterPro"/>
</dbReference>
<dbReference type="EMBL" id="CP042997">
    <property type="protein sequence ID" value="QEH36326.1"/>
    <property type="molecule type" value="Genomic_DNA"/>
</dbReference>
<keyword evidence="14" id="KW-1185">Reference proteome</keyword>
<evidence type="ECO:0000313" key="14">
    <source>
        <dbReference type="Proteomes" id="UP000324233"/>
    </source>
</evidence>
<feature type="domain" description="Thg1 C-terminal" evidence="12">
    <location>
        <begin position="131"/>
        <end position="210"/>
    </location>
</feature>
<dbReference type="KEGG" id="agv:OJF2_48870"/>
<evidence type="ECO:0000313" key="13">
    <source>
        <dbReference type="EMBL" id="QEH36326.1"/>
    </source>
</evidence>
<accession>A0A5B9W6N6</accession>
<proteinExistence type="inferred from homology"/>
<evidence type="ECO:0000256" key="4">
    <source>
        <dbReference type="ARBA" id="ARBA00022679"/>
    </source>
</evidence>
<dbReference type="PANTHER" id="PTHR12729">
    <property type="entry name" value="TRNA(HIS) GUANYLYLTRANSFERASE-RELATED"/>
    <property type="match status" value="1"/>
</dbReference>
<gene>
    <name evidence="13" type="ORF">OJF2_48870</name>
</gene>
<protein>
    <recommendedName>
        <fullName evidence="3">tRNA(His) guanylyltransferase</fullName>
        <ecNumber evidence="3">2.7.7.79</ecNumber>
    </recommendedName>
</protein>
<evidence type="ECO:0000259" key="12">
    <source>
        <dbReference type="Pfam" id="PF14413"/>
    </source>
</evidence>